<keyword evidence="3 5" id="KW-0285">Flavoprotein</keyword>
<evidence type="ECO:0000259" key="8">
    <source>
        <dbReference type="Pfam" id="PF02770"/>
    </source>
</evidence>
<dbReference type="PANTHER" id="PTHR43884">
    <property type="entry name" value="ACYL-COA DEHYDROGENASE"/>
    <property type="match status" value="1"/>
</dbReference>
<protein>
    <submittedName>
        <fullName evidence="10">Alkylation response protein AidB-like acyl-CoA dehydrogenase</fullName>
    </submittedName>
</protein>
<organism evidence="10 11">
    <name type="scientific">Cellulomonas humilata</name>
    <dbReference type="NCBI Taxonomy" id="144055"/>
    <lineage>
        <taxon>Bacteria</taxon>
        <taxon>Bacillati</taxon>
        <taxon>Actinomycetota</taxon>
        <taxon>Actinomycetes</taxon>
        <taxon>Micrococcales</taxon>
        <taxon>Cellulomonadaceae</taxon>
        <taxon>Cellulomonas</taxon>
    </lineage>
</organism>
<dbReference type="Gene3D" id="1.10.540.10">
    <property type="entry name" value="Acyl-CoA dehydrogenase/oxidase, N-terminal domain"/>
    <property type="match status" value="1"/>
</dbReference>
<feature type="compositionally biased region" description="Basic and acidic residues" evidence="6">
    <location>
        <begin position="13"/>
        <end position="24"/>
    </location>
</feature>
<dbReference type="InterPro" id="IPR037069">
    <property type="entry name" value="AcylCoA_DH/ox_N_sf"/>
</dbReference>
<dbReference type="Pfam" id="PF02771">
    <property type="entry name" value="Acyl-CoA_dh_N"/>
    <property type="match status" value="1"/>
</dbReference>
<dbReference type="InterPro" id="IPR009100">
    <property type="entry name" value="AcylCoA_DH/oxidase_NM_dom_sf"/>
</dbReference>
<keyword evidence="4 5" id="KW-0274">FAD</keyword>
<name>A0ABU0EDL4_9CELL</name>
<feature type="region of interest" description="Disordered" evidence="6">
    <location>
        <begin position="1"/>
        <end position="24"/>
    </location>
</feature>
<gene>
    <name evidence="10" type="ORF">J2X26_001660</name>
</gene>
<dbReference type="Pfam" id="PF02770">
    <property type="entry name" value="Acyl-CoA_dh_M"/>
    <property type="match status" value="1"/>
</dbReference>
<evidence type="ECO:0000256" key="4">
    <source>
        <dbReference type="ARBA" id="ARBA00022827"/>
    </source>
</evidence>
<dbReference type="EMBL" id="JAUSVB010000002">
    <property type="protein sequence ID" value="MDQ0373349.1"/>
    <property type="molecule type" value="Genomic_DNA"/>
</dbReference>
<dbReference type="InterPro" id="IPR013786">
    <property type="entry name" value="AcylCoA_DH/ox_N"/>
</dbReference>
<accession>A0ABU0EDL4</accession>
<sequence length="631" mass="68055">MSSVAVDQTPNAGERKAREVAEAARERQWTRPSFAKGLYLGAFDVGLIHPYPASDPDAAARGAVFRQALLEVCRTIDGLAIEREDHVPDEVIDALRRVGAFGMKIPQRYGGLGLSLVDYCRSLMLVSTVHPSLAALLSAHQSIGVPEPVHLFGSPEQKQAFLPRCAAGAISAFLLTEPDVGSDPARLGTTADPMDDGTAYLLDGVKLWTTNGPIAELLVVMAVVPPHDNERGGISAFVVEASTPGITVEHRNRFMGLRGMENGVTRFRQVRVPAANRLGREGEGLKIALTTLNTGRLSIPAICAGGSKWALSIARQWSAERVQWGRPVGEHEAVGSKLAFIAATTFALESVCDLSARLADAGQKDVRIEAALAKLWASEMGYRVADELVQIRGGRGYETADSLAARGERAVAAEQLLRDMRINRIFEGSSEIMRLLIAREAVDTHLAAAGDLASRDASLGAKARASVGASRFYARWFPTLLVGQGSRPSAYANFGALARHVRFIERSSRSLARHTFYAMARYQARLDRKQVLLGHIVDIGAELFAMSAVCTRATAMRHEDRAVGRDAIDLADAFCAQSRLRVEALFRGLRGSTASDDRLAGAVMAGRLRWVEDGIVDASEGTGPWIATRTP</sequence>
<feature type="domain" description="Acyl-CoA dehydrogenase/oxidase C-terminal" evidence="7">
    <location>
        <begin position="282"/>
        <end position="440"/>
    </location>
</feature>
<dbReference type="Gene3D" id="1.20.140.10">
    <property type="entry name" value="Butyryl-CoA Dehydrogenase, subunit A, domain 3"/>
    <property type="match status" value="2"/>
</dbReference>
<feature type="domain" description="Acyl-CoA dehydrogenase/oxidase N-terminal" evidence="9">
    <location>
        <begin position="81"/>
        <end position="168"/>
    </location>
</feature>
<evidence type="ECO:0000259" key="7">
    <source>
        <dbReference type="Pfam" id="PF00441"/>
    </source>
</evidence>
<dbReference type="InterPro" id="IPR046373">
    <property type="entry name" value="Acyl-CoA_Oxase/DH_mid-dom_sf"/>
</dbReference>
<reference evidence="10 11" key="1">
    <citation type="submission" date="2023-07" db="EMBL/GenBank/DDBJ databases">
        <title>Sorghum-associated microbial communities from plants grown in Nebraska, USA.</title>
        <authorList>
            <person name="Schachtman D."/>
        </authorList>
    </citation>
    <scope>NUCLEOTIDE SEQUENCE [LARGE SCALE GENOMIC DNA]</scope>
    <source>
        <strain evidence="10 11">BE332</strain>
    </source>
</reference>
<evidence type="ECO:0000313" key="10">
    <source>
        <dbReference type="EMBL" id="MDQ0373349.1"/>
    </source>
</evidence>
<keyword evidence="11" id="KW-1185">Reference proteome</keyword>
<keyword evidence="5" id="KW-0560">Oxidoreductase</keyword>
<dbReference type="Pfam" id="PF00441">
    <property type="entry name" value="Acyl-CoA_dh_1"/>
    <property type="match status" value="1"/>
</dbReference>
<dbReference type="Proteomes" id="UP001239626">
    <property type="component" value="Unassembled WGS sequence"/>
</dbReference>
<dbReference type="SUPFAM" id="SSF47203">
    <property type="entry name" value="Acyl-CoA dehydrogenase C-terminal domain-like"/>
    <property type="match status" value="1"/>
</dbReference>
<dbReference type="SUPFAM" id="SSF56645">
    <property type="entry name" value="Acyl-CoA dehydrogenase NM domain-like"/>
    <property type="match status" value="1"/>
</dbReference>
<evidence type="ECO:0000256" key="2">
    <source>
        <dbReference type="ARBA" id="ARBA00009347"/>
    </source>
</evidence>
<dbReference type="InterPro" id="IPR009075">
    <property type="entry name" value="AcylCo_DH/oxidase_C"/>
</dbReference>
<evidence type="ECO:0000256" key="6">
    <source>
        <dbReference type="SAM" id="MobiDB-lite"/>
    </source>
</evidence>
<dbReference type="InterPro" id="IPR006091">
    <property type="entry name" value="Acyl-CoA_Oxase/DH_mid-dom"/>
</dbReference>
<comment type="similarity">
    <text evidence="2 5">Belongs to the acyl-CoA dehydrogenase family.</text>
</comment>
<comment type="caution">
    <text evidence="10">The sequence shown here is derived from an EMBL/GenBank/DDBJ whole genome shotgun (WGS) entry which is preliminary data.</text>
</comment>
<dbReference type="PANTHER" id="PTHR43884:SF9">
    <property type="entry name" value="COMPLEX I ASSEMBLY FACTOR ACAD9, MITOCHONDRIAL"/>
    <property type="match status" value="1"/>
</dbReference>
<feature type="compositionally biased region" description="Polar residues" evidence="6">
    <location>
        <begin position="1"/>
        <end position="11"/>
    </location>
</feature>
<dbReference type="InterPro" id="IPR036250">
    <property type="entry name" value="AcylCo_DH-like_C"/>
</dbReference>
<dbReference type="RefSeq" id="WP_307491351.1">
    <property type="nucleotide sequence ID" value="NZ_JAUSVB010000002.1"/>
</dbReference>
<proteinExistence type="inferred from homology"/>
<evidence type="ECO:0000259" key="9">
    <source>
        <dbReference type="Pfam" id="PF02771"/>
    </source>
</evidence>
<comment type="cofactor">
    <cofactor evidence="1 5">
        <name>FAD</name>
        <dbReference type="ChEBI" id="CHEBI:57692"/>
    </cofactor>
</comment>
<evidence type="ECO:0000256" key="1">
    <source>
        <dbReference type="ARBA" id="ARBA00001974"/>
    </source>
</evidence>
<evidence type="ECO:0000256" key="5">
    <source>
        <dbReference type="RuleBase" id="RU362125"/>
    </source>
</evidence>
<evidence type="ECO:0000313" key="11">
    <source>
        <dbReference type="Proteomes" id="UP001239626"/>
    </source>
</evidence>
<evidence type="ECO:0000256" key="3">
    <source>
        <dbReference type="ARBA" id="ARBA00022630"/>
    </source>
</evidence>
<feature type="domain" description="Acyl-CoA oxidase/dehydrogenase middle" evidence="8">
    <location>
        <begin position="172"/>
        <end position="270"/>
    </location>
</feature>
<dbReference type="Gene3D" id="2.40.110.10">
    <property type="entry name" value="Butyryl-CoA Dehydrogenase, subunit A, domain 2"/>
    <property type="match status" value="1"/>
</dbReference>